<dbReference type="EMBL" id="JBHRXY010000015">
    <property type="protein sequence ID" value="MFC3630819.1"/>
    <property type="molecule type" value="Genomic_DNA"/>
</dbReference>
<keyword evidence="1" id="KW-0812">Transmembrane</keyword>
<keyword evidence="1" id="KW-1133">Transmembrane helix</keyword>
<accession>A0ABV7U6V3</accession>
<feature type="transmembrane region" description="Helical" evidence="1">
    <location>
        <begin position="99"/>
        <end position="119"/>
    </location>
</feature>
<evidence type="ECO:0000256" key="1">
    <source>
        <dbReference type="SAM" id="Phobius"/>
    </source>
</evidence>
<dbReference type="Proteomes" id="UP001595539">
    <property type="component" value="Unassembled WGS sequence"/>
</dbReference>
<sequence>MTQLDDAALLSPAPVRPETNQFLRGFVGSAILLVAMDAAEPVFFGEGHFASLTYHPFWIVILLAAVQHGLFVGLSVVGLATMMMDWPSRPVGMDITEHYVDIAIAPAQWLIAALLIGLYRQQQIRQGRAVARENDRLRDINRTLAAEIHRLDAFVARAELAAATQSLPQSAADRPDDRLAALDRLAGADADGRAQAFVEAARACLPGSVAWLRLDKAGRLTPAAMTDDGASLPGLSAADLPLPVVGQVLPLDRTQGEATDANPALCRAVSPGDDPRGVLLAHSPDHEAGSLNPGLNALGRALEDSLRRMPEPLTAAPPSFGEPARLHA</sequence>
<keyword evidence="1" id="KW-0472">Membrane</keyword>
<organism evidence="2 3">
    <name type="scientific">Paracoccus angustae</name>
    <dbReference type="NCBI Taxonomy" id="1671480"/>
    <lineage>
        <taxon>Bacteria</taxon>
        <taxon>Pseudomonadati</taxon>
        <taxon>Pseudomonadota</taxon>
        <taxon>Alphaproteobacteria</taxon>
        <taxon>Rhodobacterales</taxon>
        <taxon>Paracoccaceae</taxon>
        <taxon>Paracoccus</taxon>
    </lineage>
</organism>
<evidence type="ECO:0000313" key="3">
    <source>
        <dbReference type="Proteomes" id="UP001595539"/>
    </source>
</evidence>
<comment type="caution">
    <text evidence="2">The sequence shown here is derived from an EMBL/GenBank/DDBJ whole genome shotgun (WGS) entry which is preliminary data.</text>
</comment>
<proteinExistence type="predicted"/>
<feature type="transmembrane region" description="Helical" evidence="1">
    <location>
        <begin position="57"/>
        <end position="79"/>
    </location>
</feature>
<gene>
    <name evidence="2" type="ORF">ACFOM8_15345</name>
</gene>
<name>A0ABV7U6V3_9RHOB</name>
<protein>
    <recommendedName>
        <fullName evidence="4">GAF domain-containing protein</fullName>
    </recommendedName>
</protein>
<keyword evidence="3" id="KW-1185">Reference proteome</keyword>
<dbReference type="RefSeq" id="WP_377762832.1">
    <property type="nucleotide sequence ID" value="NZ_JBHRXY010000015.1"/>
</dbReference>
<reference evidence="3" key="1">
    <citation type="journal article" date="2019" name="Int. J. Syst. Evol. Microbiol.">
        <title>The Global Catalogue of Microorganisms (GCM) 10K type strain sequencing project: providing services to taxonomists for standard genome sequencing and annotation.</title>
        <authorList>
            <consortium name="The Broad Institute Genomics Platform"/>
            <consortium name="The Broad Institute Genome Sequencing Center for Infectious Disease"/>
            <person name="Wu L."/>
            <person name="Ma J."/>
        </authorList>
    </citation>
    <scope>NUCLEOTIDE SEQUENCE [LARGE SCALE GENOMIC DNA]</scope>
    <source>
        <strain evidence="3">KCTC 42473</strain>
    </source>
</reference>
<evidence type="ECO:0000313" key="2">
    <source>
        <dbReference type="EMBL" id="MFC3630819.1"/>
    </source>
</evidence>
<evidence type="ECO:0008006" key="4">
    <source>
        <dbReference type="Google" id="ProtNLM"/>
    </source>
</evidence>
<feature type="transmembrane region" description="Helical" evidence="1">
    <location>
        <begin position="22"/>
        <end position="45"/>
    </location>
</feature>